<evidence type="ECO:0000313" key="4">
    <source>
        <dbReference type="Proteomes" id="UP000597138"/>
    </source>
</evidence>
<dbReference type="eggNOG" id="COG3812">
    <property type="taxonomic scope" value="Bacteria"/>
</dbReference>
<evidence type="ECO:0000313" key="1">
    <source>
        <dbReference type="EMBL" id="GGD64835.1"/>
    </source>
</evidence>
<dbReference type="OrthoDB" id="338237at2"/>
<dbReference type="EMBL" id="BMEG01000002">
    <property type="protein sequence ID" value="GGD64835.1"/>
    <property type="molecule type" value="Genomic_DNA"/>
</dbReference>
<evidence type="ECO:0000313" key="2">
    <source>
        <dbReference type="EMBL" id="KDR34942.1"/>
    </source>
</evidence>
<gene>
    <name evidence="2" type="ORF">BG57_03040</name>
    <name evidence="1" type="ORF">GCM10010985_18730</name>
</gene>
<dbReference type="Pfam" id="PF09351">
    <property type="entry name" value="DUF1993"/>
    <property type="match status" value="1"/>
</dbReference>
<dbReference type="InterPro" id="IPR018531">
    <property type="entry name" value="DUF1993"/>
</dbReference>
<keyword evidence="4" id="KW-1185">Reference proteome</keyword>
<organism evidence="2 3">
    <name type="scientific">Caballeronia grimmiae</name>
    <dbReference type="NCBI Taxonomy" id="1071679"/>
    <lineage>
        <taxon>Bacteria</taxon>
        <taxon>Pseudomonadati</taxon>
        <taxon>Pseudomonadota</taxon>
        <taxon>Betaproteobacteria</taxon>
        <taxon>Burkholderiales</taxon>
        <taxon>Burkholderiaceae</taxon>
        <taxon>Caballeronia</taxon>
    </lineage>
</organism>
<sequence length="169" mass="18447">MSLSMYRASIPVFIRGLEVCSSLLEKGAAFADEKGLAHADVIGARLAPDMLPLAAQIQRASDTAKLSAQRLSGVEAPRFEDDEDSFAKLQERIAKTIAYLKSIDRAALADSESRTVTLKFPDFSPSFSGVDYLLGFGLPNFYFHVVTTHDILRHLGAPIGKRDYLGALK</sequence>
<dbReference type="RefSeq" id="WP_035963821.1">
    <property type="nucleotide sequence ID" value="NZ_BMEG01000002.1"/>
</dbReference>
<dbReference type="InterPro" id="IPR034660">
    <property type="entry name" value="DinB/YfiT-like"/>
</dbReference>
<reference evidence="1" key="4">
    <citation type="submission" date="2024-05" db="EMBL/GenBank/DDBJ databases">
        <authorList>
            <person name="Sun Q."/>
            <person name="Zhou Y."/>
        </authorList>
    </citation>
    <scope>NUCLEOTIDE SEQUENCE</scope>
    <source>
        <strain evidence="1">CGMCC 1.11013</strain>
    </source>
</reference>
<name>A0A069P3A9_9BURK</name>
<reference evidence="4" key="3">
    <citation type="journal article" date="2019" name="Int. J. Syst. Evol. Microbiol.">
        <title>The Global Catalogue of Microorganisms (GCM) 10K type strain sequencing project: providing services to taxonomists for standard genome sequencing and annotation.</title>
        <authorList>
            <consortium name="The Broad Institute Genomics Platform"/>
            <consortium name="The Broad Institute Genome Sequencing Center for Infectious Disease"/>
            <person name="Wu L."/>
            <person name="Ma J."/>
        </authorList>
    </citation>
    <scope>NUCLEOTIDE SEQUENCE [LARGE SCALE GENOMIC DNA]</scope>
    <source>
        <strain evidence="4">CGMCC 1.11013</strain>
    </source>
</reference>
<protein>
    <recommendedName>
        <fullName evidence="5">PF09351 domain protein</fullName>
    </recommendedName>
</protein>
<dbReference type="Proteomes" id="UP000597138">
    <property type="component" value="Unassembled WGS sequence"/>
</dbReference>
<proteinExistence type="predicted"/>
<dbReference type="EMBL" id="JFHE01000010">
    <property type="protein sequence ID" value="KDR34942.1"/>
    <property type="molecule type" value="Genomic_DNA"/>
</dbReference>
<dbReference type="PANTHER" id="PTHR36922:SF1">
    <property type="entry name" value="DUF1993 DOMAIN-CONTAINING PROTEIN"/>
    <property type="match status" value="1"/>
</dbReference>
<reference evidence="2 3" key="2">
    <citation type="submission" date="2014-03" db="EMBL/GenBank/DDBJ databases">
        <title>Draft Genome Sequences of Four Burkholderia Strains.</title>
        <authorList>
            <person name="Liu X.Y."/>
            <person name="Li C.X."/>
            <person name="Xu J.H."/>
        </authorList>
    </citation>
    <scope>NUCLEOTIDE SEQUENCE [LARGE SCALE GENOMIC DNA]</scope>
    <source>
        <strain evidence="2 3">R27</strain>
    </source>
</reference>
<evidence type="ECO:0000313" key="3">
    <source>
        <dbReference type="Proteomes" id="UP000027439"/>
    </source>
</evidence>
<dbReference type="STRING" id="1071679.BG57_03040"/>
<reference evidence="1" key="1">
    <citation type="journal article" date="2014" name="Int. J. Syst. Evol. Microbiol.">
        <title>Complete genome of a new Firmicutes species belonging to the dominant human colonic microbiota ('Ruminococcus bicirculans') reveals two chromosomes and a selective capacity to utilize plant glucans.</title>
        <authorList>
            <consortium name="NISC Comparative Sequencing Program"/>
            <person name="Wegmann U."/>
            <person name="Louis P."/>
            <person name="Goesmann A."/>
            <person name="Henrissat B."/>
            <person name="Duncan S.H."/>
            <person name="Flint H.J."/>
        </authorList>
    </citation>
    <scope>NUCLEOTIDE SEQUENCE</scope>
    <source>
        <strain evidence="1">CGMCC 1.11013</strain>
    </source>
</reference>
<dbReference type="PANTHER" id="PTHR36922">
    <property type="entry name" value="BLL2446 PROTEIN"/>
    <property type="match status" value="1"/>
</dbReference>
<evidence type="ECO:0008006" key="5">
    <source>
        <dbReference type="Google" id="ProtNLM"/>
    </source>
</evidence>
<dbReference type="Proteomes" id="UP000027439">
    <property type="component" value="Unassembled WGS sequence"/>
</dbReference>
<accession>A0A069P3A9</accession>
<dbReference type="AlphaFoldDB" id="A0A069P3A9"/>
<comment type="caution">
    <text evidence="2">The sequence shown here is derived from an EMBL/GenBank/DDBJ whole genome shotgun (WGS) entry which is preliminary data.</text>
</comment>
<dbReference type="Gene3D" id="1.20.120.450">
    <property type="entry name" value="dinb family like domain"/>
    <property type="match status" value="1"/>
</dbReference>
<dbReference type="SUPFAM" id="SSF109854">
    <property type="entry name" value="DinB/YfiT-like putative metalloenzymes"/>
    <property type="match status" value="1"/>
</dbReference>